<sequence length="271" mass="29967">MIEQQGIQYSGLFDSHCHLDFDAFDDDRPAVLARCQQAGIERMLIPAVTASSFRPLLGMCHDMTSASLQLDCALGLHPYWIREHQLSDIALLQAELESNHSAQVAIGECGLDAFVAPELMSKQIRLLSEQFELALAFDLPVILHVRKAHNELQQLLKRYAGVRGVIHAFSGSVELAQSYIKLGMKLGIGGTITYARATKTRQAVSALPLHSLLLETDAPDMPLSGRQGQRNSPEHLPHVLESLVLLRKESADEIATQLWQNGIDLFGDARR</sequence>
<dbReference type="InterPro" id="IPR032466">
    <property type="entry name" value="Metal_Hydrolase"/>
</dbReference>
<evidence type="ECO:0000256" key="1">
    <source>
        <dbReference type="ARBA" id="ARBA00009275"/>
    </source>
</evidence>
<accession>A0ABS7EKF4</accession>
<evidence type="ECO:0000313" key="3">
    <source>
        <dbReference type="EMBL" id="MBW8192838.1"/>
    </source>
</evidence>
<dbReference type="PANTHER" id="PTHR46124">
    <property type="entry name" value="D-AMINOACYL-TRNA DEACYLASE"/>
    <property type="match status" value="1"/>
</dbReference>
<comment type="similarity">
    <text evidence="1">Belongs to the metallo-dependent hydrolases superfamily. TatD-type hydrolase family.</text>
</comment>
<keyword evidence="4" id="KW-1185">Reference proteome</keyword>
<organism evidence="3 4">
    <name type="scientific">Neiella holothuriorum</name>
    <dbReference type="NCBI Taxonomy" id="2870530"/>
    <lineage>
        <taxon>Bacteria</taxon>
        <taxon>Pseudomonadati</taxon>
        <taxon>Pseudomonadota</taxon>
        <taxon>Gammaproteobacteria</taxon>
        <taxon>Alteromonadales</taxon>
        <taxon>Echinimonadaceae</taxon>
        <taxon>Neiella</taxon>
    </lineage>
</organism>
<keyword evidence="2 3" id="KW-0378">Hydrolase</keyword>
<dbReference type="EMBL" id="JAHZSS010000030">
    <property type="protein sequence ID" value="MBW8192838.1"/>
    <property type="molecule type" value="Genomic_DNA"/>
</dbReference>
<dbReference type="Pfam" id="PF01026">
    <property type="entry name" value="TatD_DNase"/>
    <property type="match status" value="1"/>
</dbReference>
<dbReference type="CDD" id="cd01310">
    <property type="entry name" value="TatD_DNAse"/>
    <property type="match status" value="1"/>
</dbReference>
<dbReference type="GO" id="GO:0016787">
    <property type="term" value="F:hydrolase activity"/>
    <property type="evidence" value="ECO:0007669"/>
    <property type="project" value="UniProtKB-KW"/>
</dbReference>
<gene>
    <name evidence="3" type="ORF">K0504_17505</name>
</gene>
<dbReference type="PROSITE" id="PS01091">
    <property type="entry name" value="TATD_3"/>
    <property type="match status" value="1"/>
</dbReference>
<dbReference type="InterPro" id="IPR018228">
    <property type="entry name" value="DNase_TatD-rel_CS"/>
</dbReference>
<comment type="caution">
    <text evidence="3">The sequence shown here is derived from an EMBL/GenBank/DDBJ whole genome shotgun (WGS) entry which is preliminary data.</text>
</comment>
<protein>
    <submittedName>
        <fullName evidence="3">TatD family hydrolase</fullName>
    </submittedName>
</protein>
<dbReference type="Proteomes" id="UP001166251">
    <property type="component" value="Unassembled WGS sequence"/>
</dbReference>
<dbReference type="RefSeq" id="WP_220105460.1">
    <property type="nucleotide sequence ID" value="NZ_JAHZSS010000030.1"/>
</dbReference>
<reference evidence="3" key="1">
    <citation type="submission" date="2021-07" db="EMBL/GenBank/DDBJ databases">
        <title>Neiella marina sp. nov., isolated from the intestinal content of sea cucumber Apostichopus japonicus.</title>
        <authorList>
            <person name="Bai X."/>
        </authorList>
    </citation>
    <scope>NUCLEOTIDE SEQUENCE</scope>
    <source>
        <strain evidence="3">126</strain>
    </source>
</reference>
<evidence type="ECO:0000256" key="2">
    <source>
        <dbReference type="ARBA" id="ARBA00022801"/>
    </source>
</evidence>
<dbReference type="InterPro" id="IPR001130">
    <property type="entry name" value="TatD-like"/>
</dbReference>
<proteinExistence type="inferred from homology"/>
<dbReference type="PIRSF" id="PIRSF005902">
    <property type="entry name" value="DNase_TatD"/>
    <property type="match status" value="1"/>
</dbReference>
<name>A0ABS7EKF4_9GAMM</name>
<dbReference type="SUPFAM" id="SSF51556">
    <property type="entry name" value="Metallo-dependent hydrolases"/>
    <property type="match status" value="1"/>
</dbReference>
<evidence type="ECO:0000313" key="4">
    <source>
        <dbReference type="Proteomes" id="UP001166251"/>
    </source>
</evidence>
<dbReference type="PANTHER" id="PTHR46124:SF3">
    <property type="entry name" value="HYDROLASE"/>
    <property type="match status" value="1"/>
</dbReference>
<dbReference type="PROSITE" id="PS01137">
    <property type="entry name" value="TATD_1"/>
    <property type="match status" value="1"/>
</dbReference>
<dbReference type="Gene3D" id="3.20.20.140">
    <property type="entry name" value="Metal-dependent hydrolases"/>
    <property type="match status" value="1"/>
</dbReference>